<reference evidence="1 2" key="1">
    <citation type="journal article" date="2023" name="Insect Mol. Biol.">
        <title>Genome sequencing provides insights into the evolution of gene families encoding plant cell wall-degrading enzymes in longhorned beetles.</title>
        <authorList>
            <person name="Shin N.R."/>
            <person name="Okamura Y."/>
            <person name="Kirsch R."/>
            <person name="Pauchet Y."/>
        </authorList>
    </citation>
    <scope>NUCLEOTIDE SEQUENCE [LARGE SCALE GENOMIC DNA]</scope>
    <source>
        <strain evidence="1">EAD_L_NR</strain>
    </source>
</reference>
<comment type="caution">
    <text evidence="1">The sequence shown here is derived from an EMBL/GenBank/DDBJ whole genome shotgun (WGS) entry which is preliminary data.</text>
</comment>
<dbReference type="SUPFAM" id="SSF52058">
    <property type="entry name" value="L domain-like"/>
    <property type="match status" value="1"/>
</dbReference>
<dbReference type="Gene3D" id="3.80.20.20">
    <property type="entry name" value="Receptor L-domain"/>
    <property type="match status" value="1"/>
</dbReference>
<feature type="non-terminal residue" evidence="1">
    <location>
        <position position="1"/>
    </location>
</feature>
<organism evidence="1 2">
    <name type="scientific">Exocentrus adspersus</name>
    <dbReference type="NCBI Taxonomy" id="1586481"/>
    <lineage>
        <taxon>Eukaryota</taxon>
        <taxon>Metazoa</taxon>
        <taxon>Ecdysozoa</taxon>
        <taxon>Arthropoda</taxon>
        <taxon>Hexapoda</taxon>
        <taxon>Insecta</taxon>
        <taxon>Pterygota</taxon>
        <taxon>Neoptera</taxon>
        <taxon>Endopterygota</taxon>
        <taxon>Coleoptera</taxon>
        <taxon>Polyphaga</taxon>
        <taxon>Cucujiformia</taxon>
        <taxon>Chrysomeloidea</taxon>
        <taxon>Cerambycidae</taxon>
        <taxon>Lamiinae</taxon>
        <taxon>Acanthocinini</taxon>
        <taxon>Exocentrus</taxon>
    </lineage>
</organism>
<dbReference type="InterPro" id="IPR036941">
    <property type="entry name" value="Rcpt_L-dom_sf"/>
</dbReference>
<evidence type="ECO:0000313" key="1">
    <source>
        <dbReference type="EMBL" id="KAJ8922807.1"/>
    </source>
</evidence>
<keyword evidence="2" id="KW-1185">Reference proteome</keyword>
<evidence type="ECO:0000313" key="2">
    <source>
        <dbReference type="Proteomes" id="UP001159042"/>
    </source>
</evidence>
<dbReference type="AlphaFoldDB" id="A0AAV8W9F8"/>
<accession>A0AAV8W9F8</accession>
<dbReference type="EMBL" id="JANEYG010000006">
    <property type="protein sequence ID" value="KAJ8922807.1"/>
    <property type="molecule type" value="Genomic_DNA"/>
</dbReference>
<gene>
    <name evidence="1" type="ORF">NQ315_007842</name>
</gene>
<sequence>GFVKIDKCPNLCYVNTIDWEKIGTRLDFTNINNGTCDGCSRACNVPWSSDEIFQMKSKLIISVNA</sequence>
<protein>
    <submittedName>
        <fullName evidence="1">Uncharacterized protein</fullName>
    </submittedName>
</protein>
<proteinExistence type="predicted"/>
<name>A0AAV8W9F8_9CUCU</name>
<dbReference type="Proteomes" id="UP001159042">
    <property type="component" value="Unassembled WGS sequence"/>
</dbReference>